<evidence type="ECO:0000313" key="3">
    <source>
        <dbReference type="Proteomes" id="UP000799640"/>
    </source>
</evidence>
<feature type="compositionally biased region" description="Basic and acidic residues" evidence="1">
    <location>
        <begin position="217"/>
        <end position="235"/>
    </location>
</feature>
<dbReference type="AlphaFoldDB" id="A0A6G1HRF0"/>
<dbReference type="InterPro" id="IPR032675">
    <property type="entry name" value="LRR_dom_sf"/>
</dbReference>
<evidence type="ECO:0000256" key="1">
    <source>
        <dbReference type="SAM" id="MobiDB-lite"/>
    </source>
</evidence>
<protein>
    <submittedName>
        <fullName evidence="2">Uncharacterized protein</fullName>
    </submittedName>
</protein>
<dbReference type="Gene3D" id="3.80.10.10">
    <property type="entry name" value="Ribonuclease Inhibitor"/>
    <property type="match status" value="1"/>
</dbReference>
<feature type="region of interest" description="Disordered" evidence="1">
    <location>
        <begin position="186"/>
        <end position="235"/>
    </location>
</feature>
<keyword evidence="3" id="KW-1185">Reference proteome</keyword>
<feature type="compositionally biased region" description="Basic and acidic residues" evidence="1">
    <location>
        <begin position="192"/>
        <end position="201"/>
    </location>
</feature>
<gene>
    <name evidence="2" type="ORF">EJ06DRAFT_111792</name>
</gene>
<name>A0A6G1HRF0_9PEZI</name>
<sequence>MVAPVLEEEAIRLLDHQLENCDLPLLFDGLANQTSLQRLSLTSNPLKVDGHKDKVFTHAVCQLTQLRELSLQRISKYFSNEMIEAIATNLPLLEELLIWGSMFNDGTLKSISKLKYLRKLAFESRADFTSDGSMGYIKTLAPGNRGLRIHIELGRTNHFSKPERDTTRRALNREIRGRLYVHLCADSMPEPESDHSEYESDRSEEECDQPEEECDQPEEKCDQSDDDNDSTKEEYEAKLRDQEAAFKAVEEKLIADHTAAIEALKAELEGRLADLQAGYGRVKGQLEAQLEATKTELGATKTTLESTNTELDTTKAEL</sequence>
<dbReference type="Proteomes" id="UP000799640">
    <property type="component" value="Unassembled WGS sequence"/>
</dbReference>
<feature type="compositionally biased region" description="Acidic residues" evidence="1">
    <location>
        <begin position="202"/>
        <end position="216"/>
    </location>
</feature>
<evidence type="ECO:0000313" key="2">
    <source>
        <dbReference type="EMBL" id="KAF2398494.1"/>
    </source>
</evidence>
<dbReference type="EMBL" id="ML996700">
    <property type="protein sequence ID" value="KAF2398494.1"/>
    <property type="molecule type" value="Genomic_DNA"/>
</dbReference>
<dbReference type="OrthoDB" id="10028886at2759"/>
<reference evidence="2" key="1">
    <citation type="journal article" date="2020" name="Stud. Mycol.">
        <title>101 Dothideomycetes genomes: a test case for predicting lifestyles and emergence of pathogens.</title>
        <authorList>
            <person name="Haridas S."/>
            <person name="Albert R."/>
            <person name="Binder M."/>
            <person name="Bloem J."/>
            <person name="Labutti K."/>
            <person name="Salamov A."/>
            <person name="Andreopoulos B."/>
            <person name="Baker S."/>
            <person name="Barry K."/>
            <person name="Bills G."/>
            <person name="Bluhm B."/>
            <person name="Cannon C."/>
            <person name="Castanera R."/>
            <person name="Culley D."/>
            <person name="Daum C."/>
            <person name="Ezra D."/>
            <person name="Gonzalez J."/>
            <person name="Henrissat B."/>
            <person name="Kuo A."/>
            <person name="Liang C."/>
            <person name="Lipzen A."/>
            <person name="Lutzoni F."/>
            <person name="Magnuson J."/>
            <person name="Mondo S."/>
            <person name="Nolan M."/>
            <person name="Ohm R."/>
            <person name="Pangilinan J."/>
            <person name="Park H.-J."/>
            <person name="Ramirez L."/>
            <person name="Alfaro M."/>
            <person name="Sun H."/>
            <person name="Tritt A."/>
            <person name="Yoshinaga Y."/>
            <person name="Zwiers L.-H."/>
            <person name="Turgeon B."/>
            <person name="Goodwin S."/>
            <person name="Spatafora J."/>
            <person name="Crous P."/>
            <person name="Grigoriev I."/>
        </authorList>
    </citation>
    <scope>NUCLEOTIDE SEQUENCE</scope>
    <source>
        <strain evidence="2">CBS 262.69</strain>
    </source>
</reference>
<proteinExistence type="predicted"/>
<accession>A0A6G1HRF0</accession>
<dbReference type="SUPFAM" id="SSF52047">
    <property type="entry name" value="RNI-like"/>
    <property type="match status" value="1"/>
</dbReference>
<organism evidence="2 3">
    <name type="scientific">Trichodelitschia bisporula</name>
    <dbReference type="NCBI Taxonomy" id="703511"/>
    <lineage>
        <taxon>Eukaryota</taxon>
        <taxon>Fungi</taxon>
        <taxon>Dikarya</taxon>
        <taxon>Ascomycota</taxon>
        <taxon>Pezizomycotina</taxon>
        <taxon>Dothideomycetes</taxon>
        <taxon>Dothideomycetes incertae sedis</taxon>
        <taxon>Phaeotrichales</taxon>
        <taxon>Phaeotrichaceae</taxon>
        <taxon>Trichodelitschia</taxon>
    </lineage>
</organism>